<proteinExistence type="predicted"/>
<organism evidence="1 2">
    <name type="scientific">Flammeovirga agarivorans</name>
    <dbReference type="NCBI Taxonomy" id="2726742"/>
    <lineage>
        <taxon>Bacteria</taxon>
        <taxon>Pseudomonadati</taxon>
        <taxon>Bacteroidota</taxon>
        <taxon>Cytophagia</taxon>
        <taxon>Cytophagales</taxon>
        <taxon>Flammeovirgaceae</taxon>
        <taxon>Flammeovirga</taxon>
    </lineage>
</organism>
<keyword evidence="2" id="KW-1185">Reference proteome</keyword>
<name>A0A7X8XWL3_9BACT</name>
<sequence>MEPFNEEKLINYRLPKGITGFVESENKTIDLSLWEETVKSFFSIKANIQFSDRYSYTYQIIEFNNELYLLFKNKYTDFFAIAKVDDENEEYHKIPNHYFFDEFEIIDFLEAMGFIHYPTALLELKVDGANPLITNLLKELSDCEFGQFSYFEPKIIANIIFNDWKK</sequence>
<protein>
    <submittedName>
        <fullName evidence="1">Uncharacterized protein</fullName>
    </submittedName>
</protein>
<comment type="caution">
    <text evidence="1">The sequence shown here is derived from an EMBL/GenBank/DDBJ whole genome shotgun (WGS) entry which is preliminary data.</text>
</comment>
<dbReference type="RefSeq" id="WP_168883117.1">
    <property type="nucleotide sequence ID" value="NZ_JABAIL010000004.1"/>
</dbReference>
<dbReference type="Proteomes" id="UP000585050">
    <property type="component" value="Unassembled WGS sequence"/>
</dbReference>
<evidence type="ECO:0000313" key="1">
    <source>
        <dbReference type="EMBL" id="NLR92403.1"/>
    </source>
</evidence>
<gene>
    <name evidence="1" type="ORF">HGP29_14390</name>
</gene>
<reference evidence="1 2" key="1">
    <citation type="submission" date="2020-04" db="EMBL/GenBank/DDBJ databases">
        <title>Flammeovirga sp. SR4, a novel species isolated from seawater.</title>
        <authorList>
            <person name="Wang X."/>
        </authorList>
    </citation>
    <scope>NUCLEOTIDE SEQUENCE [LARGE SCALE GENOMIC DNA]</scope>
    <source>
        <strain evidence="1 2">SR4</strain>
    </source>
</reference>
<dbReference type="AlphaFoldDB" id="A0A7X8XWL3"/>
<dbReference type="EMBL" id="JABAIL010000004">
    <property type="protein sequence ID" value="NLR92403.1"/>
    <property type="molecule type" value="Genomic_DNA"/>
</dbReference>
<evidence type="ECO:0000313" key="2">
    <source>
        <dbReference type="Proteomes" id="UP000585050"/>
    </source>
</evidence>
<accession>A0A7X8XWL3</accession>